<keyword evidence="2 7" id="KW-0326">Glycosidase</keyword>
<dbReference type="PANTHER" id="PTHR22762:SF166">
    <property type="entry name" value="ALPHA-GLUCOSIDASE"/>
    <property type="match status" value="1"/>
</dbReference>
<dbReference type="EC" id="3.2.1.-" evidence="7"/>
<dbReference type="InterPro" id="IPR011013">
    <property type="entry name" value="Gal_mutarotase_sf_dom"/>
</dbReference>
<feature type="domain" description="DUF5110" evidence="5">
    <location>
        <begin position="700"/>
        <end position="768"/>
    </location>
</feature>
<dbReference type="InterPro" id="IPR025887">
    <property type="entry name" value="Glyco_hydro_31_N_dom"/>
</dbReference>
<evidence type="ECO:0000256" key="1">
    <source>
        <dbReference type="ARBA" id="ARBA00007806"/>
    </source>
</evidence>
<dbReference type="InterPro" id="IPR000322">
    <property type="entry name" value="Glyco_hydro_31_TIM"/>
</dbReference>
<comment type="similarity">
    <text evidence="1 2">Belongs to the glycosyl hydrolase 31 family.</text>
</comment>
<dbReference type="PANTHER" id="PTHR22762">
    <property type="entry name" value="ALPHA-GLUCOSIDASE"/>
    <property type="match status" value="1"/>
</dbReference>
<organism evidence="7 8">
    <name type="scientific">Marinoscillum luteum</name>
    <dbReference type="NCBI Taxonomy" id="861051"/>
    <lineage>
        <taxon>Bacteria</taxon>
        <taxon>Pseudomonadati</taxon>
        <taxon>Bacteroidota</taxon>
        <taxon>Cytophagia</taxon>
        <taxon>Cytophagales</taxon>
        <taxon>Reichenbachiellaceae</taxon>
        <taxon>Marinoscillum</taxon>
    </lineage>
</organism>
<dbReference type="Gene3D" id="3.20.20.80">
    <property type="entry name" value="Glycosidases"/>
    <property type="match status" value="1"/>
</dbReference>
<name>A0ABW7NBJ1_9BACT</name>
<protein>
    <submittedName>
        <fullName evidence="7">Glycoside hydrolase family 31 protein</fullName>
        <ecNumber evidence="7">3.2.1.-</ecNumber>
    </submittedName>
</protein>
<dbReference type="Proteomes" id="UP001610063">
    <property type="component" value="Unassembled WGS sequence"/>
</dbReference>
<evidence type="ECO:0000259" key="5">
    <source>
        <dbReference type="Pfam" id="PF17137"/>
    </source>
</evidence>
<keyword evidence="2 7" id="KW-0378">Hydrolase</keyword>
<dbReference type="SUPFAM" id="SSF51011">
    <property type="entry name" value="Glycosyl hydrolase domain"/>
    <property type="match status" value="1"/>
</dbReference>
<dbReference type="Pfam" id="PF01055">
    <property type="entry name" value="Glyco_hydro_31_2nd"/>
    <property type="match status" value="1"/>
</dbReference>
<feature type="domain" description="Glycoside hydrolase family 31 TIM barrel" evidence="3">
    <location>
        <begin position="257"/>
        <end position="589"/>
    </location>
</feature>
<reference evidence="7 8" key="1">
    <citation type="journal article" date="2013" name="Int. J. Syst. Evol. Microbiol.">
        <title>Marinoscillum luteum sp. nov., isolated from marine sediment.</title>
        <authorList>
            <person name="Cha I.T."/>
            <person name="Park S.J."/>
            <person name="Kim S.J."/>
            <person name="Kim J.G."/>
            <person name="Jung M.Y."/>
            <person name="Shin K.S."/>
            <person name="Kwon K.K."/>
            <person name="Yang S.H."/>
            <person name="Seo Y.S."/>
            <person name="Rhee S.K."/>
        </authorList>
    </citation>
    <scope>NUCLEOTIDE SEQUENCE [LARGE SCALE GENOMIC DNA]</scope>
    <source>
        <strain evidence="7 8">KCTC 23939</strain>
    </source>
</reference>
<dbReference type="InterPro" id="IPR013780">
    <property type="entry name" value="Glyco_hydro_b"/>
</dbReference>
<gene>
    <name evidence="7" type="ORF">ACHKAR_16130</name>
</gene>
<dbReference type="Pfam" id="PF13802">
    <property type="entry name" value="Gal_mutarotas_2"/>
    <property type="match status" value="1"/>
</dbReference>
<keyword evidence="8" id="KW-1185">Reference proteome</keyword>
<feature type="domain" description="Glycoside hydrolase family 31 N-terminal" evidence="4">
    <location>
        <begin position="50"/>
        <end position="215"/>
    </location>
</feature>
<feature type="domain" description="Glycosyl hydrolase family 31 C-terminal" evidence="6">
    <location>
        <begin position="598"/>
        <end position="684"/>
    </location>
</feature>
<accession>A0ABW7NBJ1</accession>
<dbReference type="Pfam" id="PF21365">
    <property type="entry name" value="Glyco_hydro_31_3rd"/>
    <property type="match status" value="1"/>
</dbReference>
<comment type="caution">
    <text evidence="7">The sequence shown here is derived from an EMBL/GenBank/DDBJ whole genome shotgun (WGS) entry which is preliminary data.</text>
</comment>
<evidence type="ECO:0000313" key="7">
    <source>
        <dbReference type="EMBL" id="MFH6984985.1"/>
    </source>
</evidence>
<proteinExistence type="inferred from homology"/>
<dbReference type="SUPFAM" id="SSF74650">
    <property type="entry name" value="Galactose mutarotase-like"/>
    <property type="match status" value="1"/>
</dbReference>
<dbReference type="InterPro" id="IPR048395">
    <property type="entry name" value="Glyco_hydro_31_C"/>
</dbReference>
<evidence type="ECO:0000259" key="4">
    <source>
        <dbReference type="Pfam" id="PF13802"/>
    </source>
</evidence>
<dbReference type="Gene3D" id="2.60.40.1760">
    <property type="entry name" value="glycosyl hydrolase (family 31)"/>
    <property type="match status" value="1"/>
</dbReference>
<dbReference type="InterPro" id="IPR017853">
    <property type="entry name" value="GH"/>
</dbReference>
<dbReference type="CDD" id="cd14752">
    <property type="entry name" value="GH31_N"/>
    <property type="match status" value="1"/>
</dbReference>
<dbReference type="EMBL" id="JBIPKE010000019">
    <property type="protein sequence ID" value="MFH6984985.1"/>
    <property type="molecule type" value="Genomic_DNA"/>
</dbReference>
<evidence type="ECO:0000256" key="2">
    <source>
        <dbReference type="RuleBase" id="RU361185"/>
    </source>
</evidence>
<evidence type="ECO:0000259" key="3">
    <source>
        <dbReference type="Pfam" id="PF01055"/>
    </source>
</evidence>
<dbReference type="SUPFAM" id="SSF51445">
    <property type="entry name" value="(Trans)glycosidases"/>
    <property type="match status" value="1"/>
</dbReference>
<evidence type="ECO:0000259" key="6">
    <source>
        <dbReference type="Pfam" id="PF21365"/>
    </source>
</evidence>
<dbReference type="Pfam" id="PF17137">
    <property type="entry name" value="DUF5110"/>
    <property type="match status" value="1"/>
</dbReference>
<dbReference type="Gene3D" id="2.60.40.1180">
    <property type="entry name" value="Golgi alpha-mannosidase II"/>
    <property type="match status" value="2"/>
</dbReference>
<sequence>MNAVKYFLVVLVYVGMYLNLFGQSQTPEDCFAYTVDRNEVTFHCLDSAKIKLKLASSSVIKIWYAPDGKFQRSNESFAVINEELEEISNIQVSESASAYEIFTGPLRIRVNRKPFQLQIFDKWQKLLFGGYQDQGFQYSGTEVKAVNLLRDDEHFFGLGEKSGSLDRRGQSYKMWNSDKPCYGINEDPLYKSIPFFMSSYNYGIFFDNTYLTEFDFGASSNDYYSFSAPDGEMIFYFIFGKDYKEIINGYTQLTGKPIMPPKWALGFSQSRGMLTNEALSREIATGYRERQIPCDIIYQDIGWVEGLQNFEWWKERYQNPKQMLSDLADDGFKVVVSQDPVISQSTIQQWKEADSLGYFTTDVRTHKTYDMPWPWGGNCGVVDFTNPEVADWWGQYQQKPLDDGVKGFWTDMGEPAWSNEESTDRLYMKHHLGMHDEIHNVYGLTWDKVVTEQFEKRNPNQRVFQMTRAAYAGLQRYTFGWSGDAGNGSNVLEGWQQFENQIPVALSAGMGLIPFWATDISGYCGDIEDYDAMAELYVRWLQFGVFNPISRAHHEGNNAVEPWLFGDKAEKASKKAIELKYQLFPYLYTYAREAYDTGLPIMRAMILEYPNDPEALKAEHQFMFGQELLVAPVTKQRAKVKQVYLPAGEWINFFTGESYEGGQWIGYPVTLDDIPVFVKSGSIIPMMPVMQYIHQVQDYPITFRVYGPDDPSSFTLYEDDGVTNDYKKNIFSSTLVTNTLGNEGQKIVTVERKHEAREATPRSIIIELTIKSSPKRVSLDGQKLKLTNSKKIVESEVDQEFWSYDKNSGKLHIKFSDSDGKRKIEIQ</sequence>
<evidence type="ECO:0000313" key="8">
    <source>
        <dbReference type="Proteomes" id="UP001610063"/>
    </source>
</evidence>
<dbReference type="RefSeq" id="WP_395418428.1">
    <property type="nucleotide sequence ID" value="NZ_JBIPKE010000019.1"/>
</dbReference>
<dbReference type="InterPro" id="IPR033403">
    <property type="entry name" value="DUF5110"/>
</dbReference>
<dbReference type="GO" id="GO:0016798">
    <property type="term" value="F:hydrolase activity, acting on glycosyl bonds"/>
    <property type="evidence" value="ECO:0007669"/>
    <property type="project" value="UniProtKB-KW"/>
</dbReference>